<keyword evidence="3" id="KW-1185">Reference proteome</keyword>
<dbReference type="InterPro" id="IPR029044">
    <property type="entry name" value="Nucleotide-diphossugar_trans"/>
</dbReference>
<dbReference type="GO" id="GO:0016758">
    <property type="term" value="F:hexosyltransferase activity"/>
    <property type="evidence" value="ECO:0007669"/>
    <property type="project" value="UniProtKB-ARBA"/>
</dbReference>
<reference evidence="2 3" key="1">
    <citation type="submission" date="2019-04" db="EMBL/GenBank/DDBJ databases">
        <authorList>
            <person name="Feng G."/>
            <person name="Zhang J."/>
            <person name="Zhu H."/>
        </authorList>
    </citation>
    <scope>NUCLEOTIDE SEQUENCE [LARGE SCALE GENOMIC DNA]</scope>
    <source>
        <strain evidence="2 3">JCM 31653</strain>
    </source>
</reference>
<dbReference type="InterPro" id="IPR001173">
    <property type="entry name" value="Glyco_trans_2-like"/>
</dbReference>
<dbReference type="PANTHER" id="PTHR22916:SF3">
    <property type="entry name" value="UDP-GLCNAC:BETAGAL BETA-1,3-N-ACETYLGLUCOSAMINYLTRANSFERASE-LIKE PROTEIN 1"/>
    <property type="match status" value="1"/>
</dbReference>
<protein>
    <submittedName>
        <fullName evidence="2">Glycosyltransferase</fullName>
    </submittedName>
</protein>
<dbReference type="SUPFAM" id="SSF53448">
    <property type="entry name" value="Nucleotide-diphospho-sugar transferases"/>
    <property type="match status" value="1"/>
</dbReference>
<dbReference type="Proteomes" id="UP000297549">
    <property type="component" value="Unassembled WGS sequence"/>
</dbReference>
<evidence type="ECO:0000313" key="3">
    <source>
        <dbReference type="Proteomes" id="UP000297549"/>
    </source>
</evidence>
<proteinExistence type="predicted"/>
<organism evidence="2 3">
    <name type="scientific">Hymenobacter aquaticus</name>
    <dbReference type="NCBI Taxonomy" id="1867101"/>
    <lineage>
        <taxon>Bacteria</taxon>
        <taxon>Pseudomonadati</taxon>
        <taxon>Bacteroidota</taxon>
        <taxon>Cytophagia</taxon>
        <taxon>Cytophagales</taxon>
        <taxon>Hymenobacteraceae</taxon>
        <taxon>Hymenobacter</taxon>
    </lineage>
</organism>
<accession>A0A4Z0Q8W6</accession>
<evidence type="ECO:0000259" key="1">
    <source>
        <dbReference type="Pfam" id="PF00535"/>
    </source>
</evidence>
<dbReference type="EMBL" id="SRLC01000001">
    <property type="protein sequence ID" value="TGE25623.1"/>
    <property type="molecule type" value="Genomic_DNA"/>
</dbReference>
<dbReference type="OrthoDB" id="199095at2"/>
<feature type="domain" description="Glycosyltransferase 2-like" evidence="1">
    <location>
        <begin position="9"/>
        <end position="179"/>
    </location>
</feature>
<dbReference type="Gene3D" id="3.90.550.10">
    <property type="entry name" value="Spore Coat Polysaccharide Biosynthesis Protein SpsA, Chain A"/>
    <property type="match status" value="1"/>
</dbReference>
<dbReference type="Pfam" id="PF00535">
    <property type="entry name" value="Glycos_transf_2"/>
    <property type="match status" value="1"/>
</dbReference>
<name>A0A4Z0Q8W6_9BACT</name>
<keyword evidence="2" id="KW-0808">Transferase</keyword>
<evidence type="ECO:0000313" key="2">
    <source>
        <dbReference type="EMBL" id="TGE25623.1"/>
    </source>
</evidence>
<dbReference type="AlphaFoldDB" id="A0A4Z0Q8W6"/>
<sequence length="317" mass="36595">MIPSMPTVSVCCITYNHERFLAQAIESVLMQKTDFAVELVLGEDCSTDSTRQIALDYQRRYPDRIRLLLPEKNLGVMGNFLATLQASTGTYIALLEGDDYWTSPDKLQRQVDILEAHPGCTTCIHDAEEFMDDNSIPPRLFSDKYSAVLPKHEKEFTQGDIAQYGWFIPTASMVFRRSALFPIPEWVHSAFSGDYSLHLLLTRTGNIYYLPEVMSHYRLHPGGIMSATQNARIIARNKKQIFETSYYKQMVDARYHGRFNEFLEGLHFDQSARLRQDGNRLESYYNYWKAISVVGRGRTVSHLKQLAYQWYQKLTGK</sequence>
<comment type="caution">
    <text evidence="2">The sequence shown here is derived from an EMBL/GenBank/DDBJ whole genome shotgun (WGS) entry which is preliminary data.</text>
</comment>
<dbReference type="PANTHER" id="PTHR22916">
    <property type="entry name" value="GLYCOSYLTRANSFERASE"/>
    <property type="match status" value="1"/>
</dbReference>
<gene>
    <name evidence="2" type="ORF">E5K00_10660</name>
</gene>